<evidence type="ECO:0000256" key="11">
    <source>
        <dbReference type="HAMAP-Rule" id="MF_00121"/>
    </source>
</evidence>
<dbReference type="NCBIfam" id="NF004014">
    <property type="entry name" value="PRK05477.1-4"/>
    <property type="match status" value="1"/>
</dbReference>
<evidence type="ECO:0000313" key="14">
    <source>
        <dbReference type="EMBL" id="EAU69510.1"/>
    </source>
</evidence>
<dbReference type="InterPro" id="IPR017959">
    <property type="entry name" value="Asn/Gln-tRNA_amidoTrfase_suB/E"/>
</dbReference>
<dbReference type="NCBIfam" id="NF004015">
    <property type="entry name" value="PRK05477.1-5"/>
    <property type="match status" value="1"/>
</dbReference>
<dbReference type="GO" id="GO:0070681">
    <property type="term" value="P:glutaminyl-tRNAGln biosynthesis via transamidation"/>
    <property type="evidence" value="ECO:0007669"/>
    <property type="project" value="TreeGrafter"/>
</dbReference>
<evidence type="ECO:0000256" key="6">
    <source>
        <dbReference type="ARBA" id="ARBA00022840"/>
    </source>
</evidence>
<dbReference type="FunFam" id="1.10.150.380:FF:000001">
    <property type="entry name" value="Aspartyl/glutamyl-tRNA(Asn/Gln) amidotransferase subunit B"/>
    <property type="match status" value="1"/>
</dbReference>
<dbReference type="EMBL" id="AAMD01000005">
    <property type="protein sequence ID" value="EAU69510.1"/>
    <property type="molecule type" value="Genomic_DNA"/>
</dbReference>
<feature type="domain" description="Asn/Gln amidotransferase" evidence="13">
    <location>
        <begin position="379"/>
        <end position="528"/>
    </location>
</feature>
<dbReference type="PANTHER" id="PTHR11659">
    <property type="entry name" value="GLUTAMYL-TRNA GLN AMIDOTRANSFERASE SUBUNIT B MITOCHONDRIAL AND PROKARYOTIC PET112-RELATED"/>
    <property type="match status" value="1"/>
</dbReference>
<evidence type="ECO:0000256" key="8">
    <source>
        <dbReference type="ARBA" id="ARBA00024799"/>
    </source>
</evidence>
<dbReference type="InterPro" id="IPR006075">
    <property type="entry name" value="Asn/Gln-tRNA_Trfase_suB/E_cat"/>
</dbReference>
<dbReference type="Proteomes" id="UP000032702">
    <property type="component" value="Unassembled WGS sequence"/>
</dbReference>
<keyword evidence="7 11" id="KW-0648">Protein biosynthesis</keyword>
<dbReference type="GO" id="GO:0050567">
    <property type="term" value="F:glutaminyl-tRNA synthase (glutamine-hydrolyzing) activity"/>
    <property type="evidence" value="ECO:0007669"/>
    <property type="project" value="UniProtKB-UniRule"/>
</dbReference>
<evidence type="ECO:0000259" key="13">
    <source>
        <dbReference type="SMART" id="SM00845"/>
    </source>
</evidence>
<evidence type="ECO:0000256" key="9">
    <source>
        <dbReference type="ARBA" id="ARBA00047380"/>
    </source>
</evidence>
<dbReference type="AlphaFoldDB" id="Q09CR4"/>
<dbReference type="EC" id="6.3.5.-" evidence="11"/>
<dbReference type="NCBIfam" id="NF004012">
    <property type="entry name" value="PRK05477.1-2"/>
    <property type="match status" value="1"/>
</dbReference>
<evidence type="ECO:0000256" key="7">
    <source>
        <dbReference type="ARBA" id="ARBA00022917"/>
    </source>
</evidence>
<keyword evidence="4 11" id="KW-0436">Ligase</keyword>
<dbReference type="SUPFAM" id="SSF55931">
    <property type="entry name" value="Glutamine synthetase/guanido kinase"/>
    <property type="match status" value="1"/>
</dbReference>
<dbReference type="HAMAP" id="MF_00121">
    <property type="entry name" value="GatB"/>
    <property type="match status" value="1"/>
</dbReference>
<evidence type="ECO:0000256" key="2">
    <source>
        <dbReference type="ARBA" id="ARBA00011123"/>
    </source>
</evidence>
<proteinExistence type="inferred from homology"/>
<keyword evidence="6 11" id="KW-0067">ATP-binding</keyword>
<evidence type="ECO:0000256" key="10">
    <source>
        <dbReference type="ARBA" id="ARBA00047913"/>
    </source>
</evidence>
<dbReference type="Pfam" id="PF02934">
    <property type="entry name" value="GatB_N"/>
    <property type="match status" value="1"/>
</dbReference>
<reference evidence="14 15" key="1">
    <citation type="submission" date="2006-04" db="EMBL/GenBank/DDBJ databases">
        <authorList>
            <person name="Nierman W.C."/>
        </authorList>
    </citation>
    <scope>NUCLEOTIDE SEQUENCE [LARGE SCALE GENOMIC DNA]</scope>
    <source>
        <strain evidence="14 15">DW4/3-1</strain>
    </source>
</reference>
<comment type="caution">
    <text evidence="14">The sequence shown here is derived from an EMBL/GenBank/DDBJ whole genome shotgun (WGS) entry which is preliminary data.</text>
</comment>
<dbReference type="InterPro" id="IPR042114">
    <property type="entry name" value="GatB_C_1"/>
</dbReference>
<comment type="catalytic activity">
    <reaction evidence="9 11">
        <text>L-aspartyl-tRNA(Asn) + L-glutamine + ATP + H2O = L-asparaginyl-tRNA(Asn) + L-glutamate + ADP + phosphate + 2 H(+)</text>
        <dbReference type="Rhea" id="RHEA:14513"/>
        <dbReference type="Rhea" id="RHEA-COMP:9674"/>
        <dbReference type="Rhea" id="RHEA-COMP:9677"/>
        <dbReference type="ChEBI" id="CHEBI:15377"/>
        <dbReference type="ChEBI" id="CHEBI:15378"/>
        <dbReference type="ChEBI" id="CHEBI:29985"/>
        <dbReference type="ChEBI" id="CHEBI:30616"/>
        <dbReference type="ChEBI" id="CHEBI:43474"/>
        <dbReference type="ChEBI" id="CHEBI:58359"/>
        <dbReference type="ChEBI" id="CHEBI:78515"/>
        <dbReference type="ChEBI" id="CHEBI:78516"/>
        <dbReference type="ChEBI" id="CHEBI:456216"/>
    </reaction>
</comment>
<dbReference type="PATRIC" id="fig|378806.16.peg.8945"/>
<protein>
    <recommendedName>
        <fullName evidence="3 11">Aspartyl/glutamyl-tRNA(Asn/Gln) amidotransferase subunit B</fullName>
        <shortName evidence="11">Asp/Glu-ADT subunit B</shortName>
        <ecNumber evidence="11">6.3.5.-</ecNumber>
    </recommendedName>
</protein>
<keyword evidence="14" id="KW-0808">Transferase</keyword>
<evidence type="ECO:0000256" key="3">
    <source>
        <dbReference type="ARBA" id="ARBA00016923"/>
    </source>
</evidence>
<dbReference type="PROSITE" id="PS01234">
    <property type="entry name" value="GATB"/>
    <property type="match status" value="1"/>
</dbReference>
<name>Q09CR4_STIAD</name>
<dbReference type="SMART" id="SM00845">
    <property type="entry name" value="GatB_Yqey"/>
    <property type="match status" value="1"/>
</dbReference>
<accession>Q09CR4</accession>
<dbReference type="Gene3D" id="1.10.10.410">
    <property type="match status" value="1"/>
</dbReference>
<dbReference type="SUPFAM" id="SSF89095">
    <property type="entry name" value="GatB/YqeY motif"/>
    <property type="match status" value="1"/>
</dbReference>
<feature type="compositionally biased region" description="Basic and acidic residues" evidence="12">
    <location>
        <begin position="1"/>
        <end position="13"/>
    </location>
</feature>
<dbReference type="GO" id="GO:0016740">
    <property type="term" value="F:transferase activity"/>
    <property type="evidence" value="ECO:0007669"/>
    <property type="project" value="UniProtKB-KW"/>
</dbReference>
<comment type="function">
    <text evidence="8 11">Allows the formation of correctly charged Asn-tRNA(Asn) or Gln-tRNA(Gln) through the transamidation of misacylated Asp-tRNA(Asn) or Glu-tRNA(Gln) in organisms which lack either or both of asparaginyl-tRNA or glutaminyl-tRNA synthetases. The reaction takes place in the presence of glutamine and ATP through an activated phospho-Asp-tRNA(Asn) or phospho-Glu-tRNA(Gln).</text>
</comment>
<dbReference type="InterPro" id="IPR014746">
    <property type="entry name" value="Gln_synth/guanido_kin_cat_dom"/>
</dbReference>
<organism evidence="14 15">
    <name type="scientific">Stigmatella aurantiaca (strain DW4/3-1)</name>
    <dbReference type="NCBI Taxonomy" id="378806"/>
    <lineage>
        <taxon>Bacteria</taxon>
        <taxon>Pseudomonadati</taxon>
        <taxon>Myxococcota</taxon>
        <taxon>Myxococcia</taxon>
        <taxon>Myxococcales</taxon>
        <taxon>Cystobacterineae</taxon>
        <taxon>Archangiaceae</taxon>
        <taxon>Stigmatella</taxon>
    </lineage>
</organism>
<dbReference type="PANTHER" id="PTHR11659:SF0">
    <property type="entry name" value="GLUTAMYL-TRNA(GLN) AMIDOTRANSFERASE SUBUNIT B, MITOCHONDRIAL"/>
    <property type="match status" value="1"/>
</dbReference>
<evidence type="ECO:0000256" key="5">
    <source>
        <dbReference type="ARBA" id="ARBA00022741"/>
    </source>
</evidence>
<evidence type="ECO:0000256" key="4">
    <source>
        <dbReference type="ARBA" id="ARBA00022598"/>
    </source>
</evidence>
<dbReference type="GO" id="GO:0006412">
    <property type="term" value="P:translation"/>
    <property type="evidence" value="ECO:0007669"/>
    <property type="project" value="UniProtKB-UniRule"/>
</dbReference>
<dbReference type="InterPro" id="IPR017958">
    <property type="entry name" value="Gln-tRNA_amidoTrfase_suB_CS"/>
</dbReference>
<dbReference type="GO" id="GO:0050566">
    <property type="term" value="F:asparaginyl-tRNA synthase (glutamine-hydrolyzing) activity"/>
    <property type="evidence" value="ECO:0007669"/>
    <property type="project" value="RHEA"/>
</dbReference>
<gene>
    <name evidence="11" type="primary">gatB</name>
    <name evidence="14" type="ORF">STIAU_2062</name>
</gene>
<keyword evidence="5 11" id="KW-0547">Nucleotide-binding</keyword>
<dbReference type="NCBIfam" id="TIGR00133">
    <property type="entry name" value="gatB"/>
    <property type="match status" value="1"/>
</dbReference>
<evidence type="ECO:0000256" key="1">
    <source>
        <dbReference type="ARBA" id="ARBA00005306"/>
    </source>
</evidence>
<feature type="region of interest" description="Disordered" evidence="12">
    <location>
        <begin position="1"/>
        <end position="26"/>
    </location>
</feature>
<comment type="subunit">
    <text evidence="2 11">Heterotrimer of A, B and C subunits.</text>
</comment>
<dbReference type="GO" id="GO:0005524">
    <property type="term" value="F:ATP binding"/>
    <property type="evidence" value="ECO:0007669"/>
    <property type="project" value="UniProtKB-KW"/>
</dbReference>
<dbReference type="Pfam" id="PF02637">
    <property type="entry name" value="GatB_Yqey"/>
    <property type="match status" value="1"/>
</dbReference>
<dbReference type="InterPro" id="IPR004413">
    <property type="entry name" value="GatB"/>
</dbReference>
<dbReference type="InterPro" id="IPR018027">
    <property type="entry name" value="Asn/Gln_amidotransferase"/>
</dbReference>
<dbReference type="Gene3D" id="1.10.150.380">
    <property type="entry name" value="GatB domain, N-terminal subdomain"/>
    <property type="match status" value="1"/>
</dbReference>
<evidence type="ECO:0000313" key="15">
    <source>
        <dbReference type="Proteomes" id="UP000032702"/>
    </source>
</evidence>
<comment type="similarity">
    <text evidence="1 11">Belongs to the GatB/GatE family. GatB subfamily.</text>
</comment>
<sequence>MWLHEVEPAHRVADSGQALRRGPSAAHRPRLRARARLYPPFSDALKVPPMPLNDFQPVIGLEVHAQLLTKSKLFCGCSTEFGAEPNQNTCPVCLAMPGVLPVFNQRVAEFAIRTGLALGCTIKKTSVWSRKNYFYPDLPKGYQITQYDQPICEWGALTIDTPEGEKTVRIRRIHMEEDAGKNVHDAAVGESLVDLNRAGVPLLEIVSEPDLRSADEAVEYLKALRDVLVYLGVNDGNMEEGSFRCDVNVSVMRKGETQYGQRCELKNINSFRFIKQAAEYEISRHVEVLESGGKIDQETRLWDTQRGETRSMRSKEDAHDYRYFPEPDLPPLHLADALIDEVAQGLPELPRTKFKRFMSQYGIPAYDAKLLCAERPLAEFFEACTQHYKDYKKLSNWFQGELARLLNESGGTVSISTLKFTPAQFGELLSAVEKGTLSNNAAKDVFAEMFREGKSPEAIIAEKGLAQVSDAGAVEAVVDDVLAKNAGEAEKYRAGKKQIFGFFVGQVMKAMKGKGNPALVNELLKKKLGD</sequence>
<evidence type="ECO:0000256" key="12">
    <source>
        <dbReference type="SAM" id="MobiDB-lite"/>
    </source>
</evidence>
<dbReference type="FunFam" id="1.10.10.410:FF:000001">
    <property type="entry name" value="Aspartyl/glutamyl-tRNA(Asn/Gln) amidotransferase subunit B"/>
    <property type="match status" value="1"/>
</dbReference>
<dbReference type="InterPro" id="IPR023168">
    <property type="entry name" value="GatB_Yqey_C_2"/>
</dbReference>
<dbReference type="InterPro" id="IPR003789">
    <property type="entry name" value="Asn/Gln_tRNA_amidoTrase-B-like"/>
</dbReference>
<comment type="catalytic activity">
    <reaction evidence="10 11">
        <text>L-glutamyl-tRNA(Gln) + L-glutamine + ATP + H2O = L-glutaminyl-tRNA(Gln) + L-glutamate + ADP + phosphate + H(+)</text>
        <dbReference type="Rhea" id="RHEA:17521"/>
        <dbReference type="Rhea" id="RHEA-COMP:9681"/>
        <dbReference type="Rhea" id="RHEA-COMP:9684"/>
        <dbReference type="ChEBI" id="CHEBI:15377"/>
        <dbReference type="ChEBI" id="CHEBI:15378"/>
        <dbReference type="ChEBI" id="CHEBI:29985"/>
        <dbReference type="ChEBI" id="CHEBI:30616"/>
        <dbReference type="ChEBI" id="CHEBI:43474"/>
        <dbReference type="ChEBI" id="CHEBI:58359"/>
        <dbReference type="ChEBI" id="CHEBI:78520"/>
        <dbReference type="ChEBI" id="CHEBI:78521"/>
        <dbReference type="ChEBI" id="CHEBI:456216"/>
    </reaction>
</comment>